<sequence>MATRALAVLVVAVAGCASGPGAPDRAPTAGGGGTPSSGRTGVEPAAVISPRPAGTAELQPLPARPARCPLPPDSHDDLRASDVATAWRTLWVDRARGAMYQLAAAPDGTLWTTFSEEWEHGGVLWVREGGVRRRDGGGAWQTFRIPPLPRRGPQNYVALAAASADQAWLFGNAGDGKGADTIGIVSTYASGRWRSETLAKPVGGTIGWGDTAARSVGAGRAWAVNGRVGLLWTGQEWQYHPLPIEAGALSSEGEHVWAVSGEQSRQPAAARWEQAGWRLIGVPVLETPRHDVSRAVLRDVGVIGPDDVWLVGGVSWLMEHEYDDGEPLMRGRPVALHWNGSSWTCNWGPPGSSLPRPAWGTTTFGQAEPDGRGGLWALGRGDLLWHLSGGRWTRHRIPAPSGYTARVTSLARRPGTSQVYAVGAVVAEKDNGFEVSHAALWRTG</sequence>
<feature type="compositionally biased region" description="Low complexity" evidence="1">
    <location>
        <begin position="19"/>
        <end position="28"/>
    </location>
</feature>
<dbReference type="PROSITE" id="PS51257">
    <property type="entry name" value="PROKAR_LIPOPROTEIN"/>
    <property type="match status" value="1"/>
</dbReference>
<evidence type="ECO:0000313" key="2">
    <source>
        <dbReference type="EMBL" id="GIH44123.1"/>
    </source>
</evidence>
<organism evidence="2 3">
    <name type="scientific">Microbispora corallina</name>
    <dbReference type="NCBI Taxonomy" id="83302"/>
    <lineage>
        <taxon>Bacteria</taxon>
        <taxon>Bacillati</taxon>
        <taxon>Actinomycetota</taxon>
        <taxon>Actinomycetes</taxon>
        <taxon>Streptosporangiales</taxon>
        <taxon>Streptosporangiaceae</taxon>
        <taxon>Microbispora</taxon>
    </lineage>
</organism>
<protein>
    <submittedName>
        <fullName evidence="2">Uncharacterized protein</fullName>
    </submittedName>
</protein>
<feature type="region of interest" description="Disordered" evidence="1">
    <location>
        <begin position="19"/>
        <end position="46"/>
    </location>
</feature>
<proteinExistence type="predicted"/>
<name>A0ABQ4GAK5_9ACTN</name>
<reference evidence="2 3" key="1">
    <citation type="submission" date="2021-01" db="EMBL/GenBank/DDBJ databases">
        <title>Whole genome shotgun sequence of Microbispora corallina NBRC 16416.</title>
        <authorList>
            <person name="Komaki H."/>
            <person name="Tamura T."/>
        </authorList>
    </citation>
    <scope>NUCLEOTIDE SEQUENCE [LARGE SCALE GENOMIC DNA]</scope>
    <source>
        <strain evidence="2 3">NBRC 16416</strain>
    </source>
</reference>
<evidence type="ECO:0000256" key="1">
    <source>
        <dbReference type="SAM" id="MobiDB-lite"/>
    </source>
</evidence>
<evidence type="ECO:0000313" key="3">
    <source>
        <dbReference type="Proteomes" id="UP000603904"/>
    </source>
</evidence>
<comment type="caution">
    <text evidence="2">The sequence shown here is derived from an EMBL/GenBank/DDBJ whole genome shotgun (WGS) entry which is preliminary data.</text>
</comment>
<dbReference type="EMBL" id="BOOC01000052">
    <property type="protein sequence ID" value="GIH44123.1"/>
    <property type="molecule type" value="Genomic_DNA"/>
</dbReference>
<gene>
    <name evidence="2" type="ORF">Mco01_71230</name>
</gene>
<accession>A0ABQ4GAK5</accession>
<dbReference type="Proteomes" id="UP000603904">
    <property type="component" value="Unassembled WGS sequence"/>
</dbReference>
<keyword evidence="3" id="KW-1185">Reference proteome</keyword>